<sequence length="164" mass="17551">MVPILQNSCARATSLEEARYRIDIPIEGRRGARVVALDDGAATLVRRLAREPWNAARFYTLPAQEPGEPGTWLHRTSGSSTPLADELAEGDVVVMIATRNDASAAAVETLGRAAAERGIMTAAVALGRQEGMTNAVRALRPYARVLLVNGEESDVAELLTAIRS</sequence>
<protein>
    <recommendedName>
        <fullName evidence="3">3-methyl-2-oxobutanoate hydroxymethyltransferase</fullName>
    </recommendedName>
</protein>
<accession>A0A1I5FWB3</accession>
<dbReference type="Proteomes" id="UP000199614">
    <property type="component" value="Unassembled WGS sequence"/>
</dbReference>
<gene>
    <name evidence="1" type="ORF">SAMN05216207_104118</name>
</gene>
<proteinExistence type="predicted"/>
<reference evidence="1 2" key="1">
    <citation type="submission" date="2016-10" db="EMBL/GenBank/DDBJ databases">
        <authorList>
            <person name="de Groot N.N."/>
        </authorList>
    </citation>
    <scope>NUCLEOTIDE SEQUENCE [LARGE SCALE GENOMIC DNA]</scope>
    <source>
        <strain evidence="1 2">CGMCC 4.1877</strain>
    </source>
</reference>
<dbReference type="RefSeq" id="WP_218162953.1">
    <property type="nucleotide sequence ID" value="NZ_FOUY01000041.1"/>
</dbReference>
<dbReference type="AlphaFoldDB" id="A0A1I5FWB3"/>
<evidence type="ECO:0000313" key="1">
    <source>
        <dbReference type="EMBL" id="SFO28054.1"/>
    </source>
</evidence>
<evidence type="ECO:0008006" key="3">
    <source>
        <dbReference type="Google" id="ProtNLM"/>
    </source>
</evidence>
<organism evidence="1 2">
    <name type="scientific">Pseudonocardia ammonioxydans</name>
    <dbReference type="NCBI Taxonomy" id="260086"/>
    <lineage>
        <taxon>Bacteria</taxon>
        <taxon>Bacillati</taxon>
        <taxon>Actinomycetota</taxon>
        <taxon>Actinomycetes</taxon>
        <taxon>Pseudonocardiales</taxon>
        <taxon>Pseudonocardiaceae</taxon>
        <taxon>Pseudonocardia</taxon>
    </lineage>
</organism>
<name>A0A1I5FWB3_PSUAM</name>
<keyword evidence="2" id="KW-1185">Reference proteome</keyword>
<dbReference type="EMBL" id="FOUY01000041">
    <property type="protein sequence ID" value="SFO28054.1"/>
    <property type="molecule type" value="Genomic_DNA"/>
</dbReference>
<evidence type="ECO:0000313" key="2">
    <source>
        <dbReference type="Proteomes" id="UP000199614"/>
    </source>
</evidence>
<dbReference type="STRING" id="260086.SAMN05216207_104118"/>